<dbReference type="eggNOG" id="COG3255">
    <property type="taxonomic scope" value="Bacteria"/>
</dbReference>
<name>A0A081BCE3_9HYPH</name>
<dbReference type="Proteomes" id="UP000028702">
    <property type="component" value="Unassembled WGS sequence"/>
</dbReference>
<dbReference type="SUPFAM" id="SSF55718">
    <property type="entry name" value="SCP-like"/>
    <property type="match status" value="1"/>
</dbReference>
<dbReference type="RefSeq" id="WP_244444433.1">
    <property type="nucleotide sequence ID" value="NZ_BBIO01000011.1"/>
</dbReference>
<protein>
    <submittedName>
        <fullName evidence="2">Conserved protein</fullName>
    </submittedName>
</protein>
<reference evidence="2 3" key="1">
    <citation type="submission" date="2014-07" db="EMBL/GenBank/DDBJ databases">
        <title>Tepidicaulis marinum gen. nov., sp. nov., a novel marine bacterium denitrifying nitrate to nitrous oxide strictly under microaerobic conditions.</title>
        <authorList>
            <person name="Takeuchi M."/>
            <person name="Yamagishi T."/>
            <person name="Kamagata Y."/>
            <person name="Oshima K."/>
            <person name="Hattori M."/>
            <person name="Katayama T."/>
            <person name="Hanada S."/>
            <person name="Tamaki H."/>
            <person name="Marumo K."/>
            <person name="Maeda H."/>
            <person name="Nedachi M."/>
            <person name="Iwasaki W."/>
            <person name="Suwa Y."/>
            <person name="Sakata S."/>
        </authorList>
    </citation>
    <scope>NUCLEOTIDE SEQUENCE [LARGE SCALE GENOMIC DNA]</scope>
    <source>
        <strain evidence="2 3">MA2</strain>
    </source>
</reference>
<dbReference type="EMBL" id="BBIO01000011">
    <property type="protein sequence ID" value="GAK45711.1"/>
    <property type="molecule type" value="Genomic_DNA"/>
</dbReference>
<dbReference type="STRING" id="1333998.M2A_2210"/>
<comment type="caution">
    <text evidence="2">The sequence shown here is derived from an EMBL/GenBank/DDBJ whole genome shotgun (WGS) entry which is preliminary data.</text>
</comment>
<gene>
    <name evidence="2" type="ORF">M2A_2210</name>
</gene>
<sequence>MMDDEVSGKERVAQILGFLEAAFAAEGGTIGARLKFDYGADGCVFIDGTSAPPKVHTRNEAADCTVVLSPDDHWRMLNMELDQTQAFRQGKLKISGDPIVPLRLGPVVARYHGRRA</sequence>
<evidence type="ECO:0000313" key="2">
    <source>
        <dbReference type="EMBL" id="GAK45711.1"/>
    </source>
</evidence>
<dbReference type="Gene3D" id="3.30.1050.10">
    <property type="entry name" value="SCP2 sterol-binding domain"/>
    <property type="match status" value="1"/>
</dbReference>
<organism evidence="2 3">
    <name type="scientific">Tepidicaulis marinus</name>
    <dbReference type="NCBI Taxonomy" id="1333998"/>
    <lineage>
        <taxon>Bacteria</taxon>
        <taxon>Pseudomonadati</taxon>
        <taxon>Pseudomonadota</taxon>
        <taxon>Alphaproteobacteria</taxon>
        <taxon>Hyphomicrobiales</taxon>
        <taxon>Parvibaculaceae</taxon>
        <taxon>Tepidicaulis</taxon>
    </lineage>
</organism>
<accession>A0A081BCE3</accession>
<evidence type="ECO:0000259" key="1">
    <source>
        <dbReference type="Pfam" id="PF02036"/>
    </source>
</evidence>
<keyword evidence="3" id="KW-1185">Reference proteome</keyword>
<dbReference type="InterPro" id="IPR036527">
    <property type="entry name" value="SCP2_sterol-bd_dom_sf"/>
</dbReference>
<dbReference type="Pfam" id="PF02036">
    <property type="entry name" value="SCP2"/>
    <property type="match status" value="1"/>
</dbReference>
<feature type="domain" description="SCP2" evidence="1">
    <location>
        <begin position="43"/>
        <end position="104"/>
    </location>
</feature>
<evidence type="ECO:0000313" key="3">
    <source>
        <dbReference type="Proteomes" id="UP000028702"/>
    </source>
</evidence>
<dbReference type="InterPro" id="IPR003033">
    <property type="entry name" value="SCP2_sterol-bd_dom"/>
</dbReference>
<proteinExistence type="predicted"/>
<dbReference type="AlphaFoldDB" id="A0A081BCE3"/>